<proteinExistence type="predicted"/>
<organism evidence="1 2">
    <name type="scientific">Danaus plexippus plexippus</name>
    <dbReference type="NCBI Taxonomy" id="278856"/>
    <lineage>
        <taxon>Eukaryota</taxon>
        <taxon>Metazoa</taxon>
        <taxon>Ecdysozoa</taxon>
        <taxon>Arthropoda</taxon>
        <taxon>Hexapoda</taxon>
        <taxon>Insecta</taxon>
        <taxon>Pterygota</taxon>
        <taxon>Neoptera</taxon>
        <taxon>Endopterygota</taxon>
        <taxon>Lepidoptera</taxon>
        <taxon>Glossata</taxon>
        <taxon>Ditrysia</taxon>
        <taxon>Papilionoidea</taxon>
        <taxon>Nymphalidae</taxon>
        <taxon>Danainae</taxon>
        <taxon>Danaini</taxon>
        <taxon>Danaina</taxon>
        <taxon>Danaus</taxon>
        <taxon>Danaus</taxon>
    </lineage>
</organism>
<comment type="caution">
    <text evidence="1">The sequence shown here is derived from an EMBL/GenBank/DDBJ whole genome shotgun (WGS) entry which is preliminary data.</text>
</comment>
<dbReference type="Proteomes" id="UP000007151">
    <property type="component" value="Unassembled WGS sequence"/>
</dbReference>
<reference evidence="1 2" key="1">
    <citation type="journal article" date="2011" name="Cell">
        <title>The monarch butterfly genome yields insights into long-distance migration.</title>
        <authorList>
            <person name="Zhan S."/>
            <person name="Merlin C."/>
            <person name="Boore J.L."/>
            <person name="Reppert S.M."/>
        </authorList>
    </citation>
    <scope>NUCLEOTIDE SEQUENCE [LARGE SCALE GENOMIC DNA]</scope>
    <source>
        <strain evidence="1">F-2</strain>
    </source>
</reference>
<dbReference type="KEGG" id="dpl:KGM_215993"/>
<evidence type="ECO:0000313" key="2">
    <source>
        <dbReference type="Proteomes" id="UP000007151"/>
    </source>
</evidence>
<dbReference type="EMBL" id="AGBW02007800">
    <property type="protein sequence ID" value="OWR54539.1"/>
    <property type="molecule type" value="Genomic_DNA"/>
</dbReference>
<name>A0A212FLG8_DANPL</name>
<accession>A0A212FLG8</accession>
<dbReference type="InParanoid" id="A0A212FLG8"/>
<dbReference type="AlphaFoldDB" id="A0A212FLG8"/>
<keyword evidence="2" id="KW-1185">Reference proteome</keyword>
<sequence length="33" mass="3577">MGDAFGEMMKIPQDVVGAIVDLTQSFFGIFKPS</sequence>
<gene>
    <name evidence="1" type="ORF">KGM_215993</name>
</gene>
<evidence type="ECO:0000313" key="1">
    <source>
        <dbReference type="EMBL" id="OWR54539.1"/>
    </source>
</evidence>
<protein>
    <submittedName>
        <fullName evidence="1">Uncharacterized protein</fullName>
    </submittedName>
</protein>